<dbReference type="STRING" id="1804984.AYM40_35075"/>
<dbReference type="RefSeq" id="WP_063500502.1">
    <property type="nucleotide sequence ID" value="NZ_CP014579.1"/>
</dbReference>
<gene>
    <name evidence="1" type="ORF">AYM40_35075</name>
</gene>
<dbReference type="AlphaFoldDB" id="A0A160FVD7"/>
<evidence type="ECO:0000313" key="1">
    <source>
        <dbReference type="EMBL" id="ANB77309.1"/>
    </source>
</evidence>
<name>A0A160FVD7_9BURK</name>
<dbReference type="OrthoDB" id="3680805at2"/>
<dbReference type="EMBL" id="CP014579">
    <property type="protein sequence ID" value="ANB77309.1"/>
    <property type="molecule type" value="Genomic_DNA"/>
</dbReference>
<accession>A0A160FVD7</accession>
<keyword evidence="2" id="KW-1185">Reference proteome</keyword>
<dbReference type="KEGG" id="buz:AYM40_35075"/>
<reference evidence="1 2" key="1">
    <citation type="journal article" date="2016" name="Gene">
        <title>PacBio SMRT assembly of a complex multi-replicon genome reveals chlorocatechol degradative operon in a region of genome plasticity.</title>
        <authorList>
            <person name="Ricker N."/>
            <person name="Shen S.Y."/>
            <person name="Goordial J."/>
            <person name="Jin S."/>
            <person name="Fulthorpe R.R."/>
        </authorList>
    </citation>
    <scope>NUCLEOTIDE SEQUENCE [LARGE SCALE GENOMIC DNA]</scope>
    <source>
        <strain evidence="1 2">OLGA172</strain>
    </source>
</reference>
<sequence length="186" mass="21130">MALELARALAATERDDDFHIGRLLLLLEAHSGEGQRNKPMEGLTKLAKLDFLLRYPNCLERALTASQRSAEEAHVREFERTTIESKMIRFRYGPWDHRYRRWVSLMAARSLVEVGVIGKTVQIWLTPLGHEIAEQLTADGSLEAVADRASVVAKRFGTKSGTALKDFVYDTFPEITDMKWGQEIKI</sequence>
<protein>
    <submittedName>
        <fullName evidence="1">Uncharacterized protein</fullName>
    </submittedName>
</protein>
<evidence type="ECO:0000313" key="2">
    <source>
        <dbReference type="Proteomes" id="UP000076852"/>
    </source>
</evidence>
<proteinExistence type="predicted"/>
<dbReference type="Proteomes" id="UP000076852">
    <property type="component" value="Chromosome 2"/>
</dbReference>
<organism evidence="1 2">
    <name type="scientific">Paraburkholderia phytofirmans OLGA172</name>
    <dbReference type="NCBI Taxonomy" id="1417228"/>
    <lineage>
        <taxon>Bacteria</taxon>
        <taxon>Pseudomonadati</taxon>
        <taxon>Pseudomonadota</taxon>
        <taxon>Betaproteobacteria</taxon>
        <taxon>Burkholderiales</taxon>
        <taxon>Burkholderiaceae</taxon>
        <taxon>Paraburkholderia</taxon>
    </lineage>
</organism>